<gene>
    <name evidence="2" type="ORF">PAXINDRAFT_172097</name>
</gene>
<keyword evidence="1" id="KW-0472">Membrane</keyword>
<reference evidence="2 3" key="1">
    <citation type="submission" date="2014-06" db="EMBL/GenBank/DDBJ databases">
        <authorList>
            <consortium name="DOE Joint Genome Institute"/>
            <person name="Kuo A."/>
            <person name="Kohler A."/>
            <person name="Nagy L.G."/>
            <person name="Floudas D."/>
            <person name="Copeland A."/>
            <person name="Barry K.W."/>
            <person name="Cichocki N."/>
            <person name="Veneault-Fourrey C."/>
            <person name="LaButti K."/>
            <person name="Lindquist E.A."/>
            <person name="Lipzen A."/>
            <person name="Lundell T."/>
            <person name="Morin E."/>
            <person name="Murat C."/>
            <person name="Sun H."/>
            <person name="Tunlid A."/>
            <person name="Henrissat B."/>
            <person name="Grigoriev I.V."/>
            <person name="Hibbett D.S."/>
            <person name="Martin F."/>
            <person name="Nordberg H.P."/>
            <person name="Cantor M.N."/>
            <person name="Hua S.X."/>
        </authorList>
    </citation>
    <scope>NUCLEOTIDE SEQUENCE [LARGE SCALE GENOMIC DNA]</scope>
    <source>
        <strain evidence="2 3">ATCC 200175</strain>
    </source>
</reference>
<dbReference type="SUPFAM" id="SSF103473">
    <property type="entry name" value="MFS general substrate transporter"/>
    <property type="match status" value="1"/>
</dbReference>
<evidence type="ECO:0000313" key="2">
    <source>
        <dbReference type="EMBL" id="KIJ10533.1"/>
    </source>
</evidence>
<organism evidence="2 3">
    <name type="scientific">Paxillus involutus ATCC 200175</name>
    <dbReference type="NCBI Taxonomy" id="664439"/>
    <lineage>
        <taxon>Eukaryota</taxon>
        <taxon>Fungi</taxon>
        <taxon>Dikarya</taxon>
        <taxon>Basidiomycota</taxon>
        <taxon>Agaricomycotina</taxon>
        <taxon>Agaricomycetes</taxon>
        <taxon>Agaricomycetidae</taxon>
        <taxon>Boletales</taxon>
        <taxon>Paxilineae</taxon>
        <taxon>Paxillaceae</taxon>
        <taxon>Paxillus</taxon>
    </lineage>
</organism>
<dbReference type="Gene3D" id="1.20.1250.20">
    <property type="entry name" value="MFS general substrate transporter like domains"/>
    <property type="match status" value="1"/>
</dbReference>
<protein>
    <recommendedName>
        <fullName evidence="4">Major facilitator superfamily (MFS) profile domain-containing protein</fullName>
    </recommendedName>
</protein>
<evidence type="ECO:0008006" key="4">
    <source>
        <dbReference type="Google" id="ProtNLM"/>
    </source>
</evidence>
<keyword evidence="1" id="KW-1133">Transmembrane helix</keyword>
<dbReference type="InterPro" id="IPR036259">
    <property type="entry name" value="MFS_trans_sf"/>
</dbReference>
<evidence type="ECO:0000313" key="3">
    <source>
        <dbReference type="Proteomes" id="UP000053647"/>
    </source>
</evidence>
<accession>A0A0C9TIF1</accession>
<feature type="transmembrane region" description="Helical" evidence="1">
    <location>
        <begin position="63"/>
        <end position="84"/>
    </location>
</feature>
<proteinExistence type="predicted"/>
<reference evidence="3" key="2">
    <citation type="submission" date="2015-01" db="EMBL/GenBank/DDBJ databases">
        <title>Evolutionary Origins and Diversification of the Mycorrhizal Mutualists.</title>
        <authorList>
            <consortium name="DOE Joint Genome Institute"/>
            <consortium name="Mycorrhizal Genomics Consortium"/>
            <person name="Kohler A."/>
            <person name="Kuo A."/>
            <person name="Nagy L.G."/>
            <person name="Floudas D."/>
            <person name="Copeland A."/>
            <person name="Barry K.W."/>
            <person name="Cichocki N."/>
            <person name="Veneault-Fourrey C."/>
            <person name="LaButti K."/>
            <person name="Lindquist E.A."/>
            <person name="Lipzen A."/>
            <person name="Lundell T."/>
            <person name="Morin E."/>
            <person name="Murat C."/>
            <person name="Riley R."/>
            <person name="Ohm R."/>
            <person name="Sun H."/>
            <person name="Tunlid A."/>
            <person name="Henrissat B."/>
            <person name="Grigoriev I.V."/>
            <person name="Hibbett D.S."/>
            <person name="Martin F."/>
        </authorList>
    </citation>
    <scope>NUCLEOTIDE SEQUENCE [LARGE SCALE GENOMIC DNA]</scope>
    <source>
        <strain evidence="3">ATCC 200175</strain>
    </source>
</reference>
<feature type="transmembrane region" description="Helical" evidence="1">
    <location>
        <begin position="36"/>
        <end position="57"/>
    </location>
</feature>
<keyword evidence="3" id="KW-1185">Reference proteome</keyword>
<dbReference type="Proteomes" id="UP000053647">
    <property type="component" value="Unassembled WGS sequence"/>
</dbReference>
<sequence>MTSESRVSSGVFQVHLESLPAPVMAMGTVGDVGRRTGIFTSFAALGAVAGPPISGAISSATGGFEYVGCYAGAMVMFSVGLLIWTRYLHLGKLSGKF</sequence>
<dbReference type="EMBL" id="KN819403">
    <property type="protein sequence ID" value="KIJ10533.1"/>
    <property type="molecule type" value="Genomic_DNA"/>
</dbReference>
<name>A0A0C9TIF1_PAXIN</name>
<keyword evidence="1" id="KW-0812">Transmembrane</keyword>
<dbReference type="OrthoDB" id="6509908at2759"/>
<dbReference type="HOGENOM" id="CLU_183188_0_0_1"/>
<dbReference type="AlphaFoldDB" id="A0A0C9TIF1"/>
<evidence type="ECO:0000256" key="1">
    <source>
        <dbReference type="SAM" id="Phobius"/>
    </source>
</evidence>